<dbReference type="OrthoDB" id="9805913at2"/>
<dbReference type="InterPro" id="IPR017508">
    <property type="entry name" value="HipA_N1"/>
</dbReference>
<dbReference type="EMBL" id="CP029358">
    <property type="protein sequence ID" value="AWK90116.1"/>
    <property type="molecule type" value="Genomic_DNA"/>
</dbReference>
<dbReference type="CDD" id="cd17793">
    <property type="entry name" value="HipA"/>
    <property type="match status" value="1"/>
</dbReference>
<feature type="region of interest" description="Disordered" evidence="4">
    <location>
        <begin position="1"/>
        <end position="47"/>
    </location>
</feature>
<dbReference type="Pfam" id="PF13657">
    <property type="entry name" value="Couple_hipA"/>
    <property type="match status" value="1"/>
</dbReference>
<gene>
    <name evidence="7" type="ORF">DEW08_29480</name>
</gene>
<evidence type="ECO:0000256" key="4">
    <source>
        <dbReference type="SAM" id="MobiDB-lite"/>
    </source>
</evidence>
<dbReference type="InterPro" id="IPR012893">
    <property type="entry name" value="HipA-like_C"/>
</dbReference>
<dbReference type="PANTHER" id="PTHR37419">
    <property type="entry name" value="SERINE/THREONINE-PROTEIN KINASE TOXIN HIPA"/>
    <property type="match status" value="1"/>
</dbReference>
<evidence type="ECO:0000259" key="5">
    <source>
        <dbReference type="Pfam" id="PF07804"/>
    </source>
</evidence>
<evidence type="ECO:0000313" key="7">
    <source>
        <dbReference type="EMBL" id="AWK90116.1"/>
    </source>
</evidence>
<feature type="domain" description="HipA-like C-terminal" evidence="5">
    <location>
        <begin position="200"/>
        <end position="436"/>
    </location>
</feature>
<evidence type="ECO:0000256" key="2">
    <source>
        <dbReference type="ARBA" id="ARBA00022679"/>
    </source>
</evidence>
<geneLocation type="plasmid" evidence="7 8">
    <name>unnamed3</name>
</geneLocation>
<feature type="domain" description="HipA N-terminal subdomain 1" evidence="6">
    <location>
        <begin position="58"/>
        <end position="157"/>
    </location>
</feature>
<keyword evidence="8" id="KW-1185">Reference proteome</keyword>
<keyword evidence="2" id="KW-0808">Transferase</keyword>
<evidence type="ECO:0000256" key="3">
    <source>
        <dbReference type="ARBA" id="ARBA00022777"/>
    </source>
</evidence>
<keyword evidence="7" id="KW-0614">Plasmid</keyword>
<dbReference type="GO" id="GO:0004674">
    <property type="term" value="F:protein serine/threonine kinase activity"/>
    <property type="evidence" value="ECO:0007669"/>
    <property type="project" value="TreeGrafter"/>
</dbReference>
<evidence type="ECO:0000313" key="8">
    <source>
        <dbReference type="Proteomes" id="UP000245629"/>
    </source>
</evidence>
<name>A0A2S2D033_9PROT</name>
<dbReference type="InterPro" id="IPR052028">
    <property type="entry name" value="HipA_Ser/Thr_kinase"/>
</dbReference>
<comment type="similarity">
    <text evidence="1">Belongs to the HipA Ser/Thr kinase family.</text>
</comment>
<protein>
    <submittedName>
        <fullName evidence="7">Type II toxin-antitoxin system HipA family toxin</fullName>
    </submittedName>
</protein>
<evidence type="ECO:0000256" key="1">
    <source>
        <dbReference type="ARBA" id="ARBA00010164"/>
    </source>
</evidence>
<dbReference type="Pfam" id="PF07804">
    <property type="entry name" value="HipA_C"/>
    <property type="match status" value="1"/>
</dbReference>
<sequence>MDFRNGAGEGDGATGQGPALRLHARHRPGRDPARGDGAWGGSAPGREGCGTVTVPSLTLWYEGREVGRLDRVGTADTDLGLTYHPDWQADPRSFPVSILFPLDKTRHEGKPVFFWFMNLLPEGQTLELVGKLLLTSELDVLSLMERMGGDLPGALVVRRTGEPFMPRPHRFHRWSAAELADAMRRLPKRPLLAGEEGVEMSMAGQQDKLPVLQLPDGSLALPLDGHPSTHVLKPRSEKLAASVDNEAYCMRLARACRIATAEVTVGRAQDIDYLLVRRYDRVVGQDGAIRRLHQEDLCQALGYPPFQKYEWNQRLQGRGPGVADLFRAVTVGPRQALNRAALLDMLIFNILVCNVDAHAKNYSLLYNGRVPEMAPLYDVMCGDVYDGVTRNLSQKIAGKSRGGHIHARHWQRLAREVGLSAPGVLKRVDQLSSRVLEASGPVAAAMAAELPDSWMIAQMVPVIQERCRRMQANLRTSLDEAGGGAPEDAP</sequence>
<dbReference type="NCBIfam" id="TIGR03071">
    <property type="entry name" value="couple_hipA"/>
    <property type="match status" value="1"/>
</dbReference>
<reference evidence="8" key="1">
    <citation type="submission" date="2018-05" db="EMBL/GenBank/DDBJ databases">
        <title>Azospirillum thermophila sp. nov., a novel isolated from hot spring.</title>
        <authorList>
            <person name="Zhao Z."/>
        </authorList>
    </citation>
    <scope>NUCLEOTIDE SEQUENCE [LARGE SCALE GENOMIC DNA]</scope>
    <source>
        <strain evidence="8">CFH 70021</strain>
        <plasmid evidence="8">unnamed3</plasmid>
    </source>
</reference>
<dbReference type="GO" id="GO:0005829">
    <property type="term" value="C:cytosol"/>
    <property type="evidence" value="ECO:0007669"/>
    <property type="project" value="TreeGrafter"/>
</dbReference>
<dbReference type="AlphaFoldDB" id="A0A2S2D033"/>
<dbReference type="Gene3D" id="1.10.1070.20">
    <property type="match status" value="1"/>
</dbReference>
<dbReference type="Proteomes" id="UP000245629">
    <property type="component" value="Plasmid unnamed3"/>
</dbReference>
<keyword evidence="3" id="KW-0418">Kinase</keyword>
<organism evidence="7 8">
    <name type="scientific">Azospirillum thermophilum</name>
    <dbReference type="NCBI Taxonomy" id="2202148"/>
    <lineage>
        <taxon>Bacteria</taxon>
        <taxon>Pseudomonadati</taxon>
        <taxon>Pseudomonadota</taxon>
        <taxon>Alphaproteobacteria</taxon>
        <taxon>Rhodospirillales</taxon>
        <taxon>Azospirillaceae</taxon>
        <taxon>Azospirillum</taxon>
    </lineage>
</organism>
<dbReference type="KEGG" id="azz:DEW08_29480"/>
<dbReference type="PANTHER" id="PTHR37419:SF1">
    <property type="entry name" value="SERINE_THREONINE-PROTEIN KINASE TOXIN HIPA"/>
    <property type="match status" value="1"/>
</dbReference>
<accession>A0A2S2D033</accession>
<proteinExistence type="inferred from homology"/>
<evidence type="ECO:0000259" key="6">
    <source>
        <dbReference type="Pfam" id="PF13657"/>
    </source>
</evidence>